<dbReference type="GO" id="GO:0006869">
    <property type="term" value="P:lipid transport"/>
    <property type="evidence" value="ECO:0007669"/>
    <property type="project" value="UniProtKB-KW"/>
</dbReference>
<evidence type="ECO:0000259" key="8">
    <source>
        <dbReference type="Pfam" id="PF22691"/>
    </source>
</evidence>
<evidence type="ECO:0000313" key="9">
    <source>
        <dbReference type="EMBL" id="KMS52040.1"/>
    </source>
</evidence>
<dbReference type="EMBL" id="JACU01000010">
    <property type="protein sequence ID" value="KMS52040.1"/>
    <property type="molecule type" value="Genomic_DNA"/>
</dbReference>
<dbReference type="PANTHER" id="PTHR42870:SF1">
    <property type="entry name" value="NON-SPECIFIC LIPID-TRANSFER PROTEIN-LIKE 2"/>
    <property type="match status" value="1"/>
</dbReference>
<reference evidence="9 10" key="1">
    <citation type="journal article" date="2015" name="G3 (Bethesda)">
        <title>Insights into Ongoing Evolution of the Hexachlorocyclohexane Catabolic Pathway from Comparative Genomics of Ten Sphingomonadaceae Strains.</title>
        <authorList>
            <person name="Pearce S.L."/>
            <person name="Oakeshott J.G."/>
            <person name="Pandey G."/>
        </authorList>
    </citation>
    <scope>NUCLEOTIDE SEQUENCE [LARGE SCALE GENOMIC DNA]</scope>
    <source>
        <strain evidence="9 10">LL02</strain>
    </source>
</reference>
<dbReference type="EC" id="2.3.1.176" evidence="1"/>
<gene>
    <name evidence="9" type="ORF">V474_03025</name>
</gene>
<protein>
    <recommendedName>
        <fullName evidence="1">propanoyl-CoA C-acyltransferase</fullName>
        <ecNumber evidence="1">2.3.1.176</ecNumber>
    </recommendedName>
    <alternativeName>
        <fullName evidence="6">Propanoyl-CoA C-acyltransferase</fullName>
    </alternativeName>
</protein>
<accession>A0A0J8A9Z9</accession>
<dbReference type="PANTHER" id="PTHR42870">
    <property type="entry name" value="ACETYL-COA C-ACETYLTRANSFERASE"/>
    <property type="match status" value="1"/>
</dbReference>
<dbReference type="InterPro" id="IPR020616">
    <property type="entry name" value="Thiolase_N"/>
</dbReference>
<evidence type="ECO:0000256" key="6">
    <source>
        <dbReference type="ARBA" id="ARBA00032316"/>
    </source>
</evidence>
<dbReference type="GO" id="GO:0008289">
    <property type="term" value="F:lipid binding"/>
    <property type="evidence" value="ECO:0007669"/>
    <property type="project" value="UniProtKB-KW"/>
</dbReference>
<dbReference type="CDD" id="cd00829">
    <property type="entry name" value="SCP-x_thiolase"/>
    <property type="match status" value="1"/>
</dbReference>
<name>A0A0J8A9Z9_9SPHN</name>
<evidence type="ECO:0000256" key="4">
    <source>
        <dbReference type="ARBA" id="ARBA00023055"/>
    </source>
</evidence>
<keyword evidence="5" id="KW-0446">Lipid-binding</keyword>
<dbReference type="RefSeq" id="WP_082699910.1">
    <property type="nucleotide sequence ID" value="NZ_KQ130457.1"/>
</dbReference>
<keyword evidence="10" id="KW-1185">Reference proteome</keyword>
<evidence type="ECO:0000256" key="3">
    <source>
        <dbReference type="ARBA" id="ARBA00022679"/>
    </source>
</evidence>
<proteinExistence type="predicted"/>
<comment type="caution">
    <text evidence="9">The sequence shown here is derived from an EMBL/GenBank/DDBJ whole genome shotgun (WGS) entry which is preliminary data.</text>
</comment>
<feature type="domain" description="Thiolase N-terminal" evidence="7">
    <location>
        <begin position="5"/>
        <end position="110"/>
    </location>
</feature>
<evidence type="ECO:0000256" key="1">
    <source>
        <dbReference type="ARBA" id="ARBA00012352"/>
    </source>
</evidence>
<dbReference type="Gene3D" id="3.40.47.10">
    <property type="match status" value="1"/>
</dbReference>
<evidence type="ECO:0000256" key="5">
    <source>
        <dbReference type="ARBA" id="ARBA00023121"/>
    </source>
</evidence>
<sequence length="380" mass="39552">MSDAFIVGADMIRFGRHPDRTPFQLAAEAALLALDDAGITIREVEAIYAGSTFNSASMVAQRVLQLIGQTGAMCVNVSNACAAGATAVRQAILAVKSGEYDVVLAVGAEKNPRGLMGGPLTEGPPPEGLFGSVAPPSIFAEAGMVHASRYGTTIEQFAKVAVKNHHHATMNPKAAYRTETPLEDVLASEMIAWPLTKLMCSPNVDGAAAVVVVSERKARELGLARAVRVRGSVLVSDPYEARAPEMFDPNSVTRLAVGKAYEQAGLGPEDLDMVELHDCFATAELLHYENLGLCGEGEAGRLIDSGDTALGGRLPVNVSGGLLAKGHPIGATGVANIVEVVHHLRGEAGARQVEGARIGLTHVLGFASVAAAGVHVLEKA</sequence>
<feature type="domain" description="Thiolase C-terminal" evidence="8">
    <location>
        <begin position="252"/>
        <end position="378"/>
    </location>
</feature>
<dbReference type="Proteomes" id="UP000052268">
    <property type="component" value="Unassembled WGS sequence"/>
</dbReference>
<dbReference type="GO" id="GO:0003988">
    <property type="term" value="F:acetyl-CoA C-acyltransferase activity"/>
    <property type="evidence" value="ECO:0007669"/>
    <property type="project" value="UniProtKB-ARBA"/>
</dbReference>
<dbReference type="SUPFAM" id="SSF53901">
    <property type="entry name" value="Thiolase-like"/>
    <property type="match status" value="1"/>
</dbReference>
<dbReference type="Pfam" id="PF22691">
    <property type="entry name" value="Thiolase_C_1"/>
    <property type="match status" value="1"/>
</dbReference>
<dbReference type="AlphaFoldDB" id="A0A0J8A9Z9"/>
<keyword evidence="2" id="KW-0813">Transport</keyword>
<dbReference type="InterPro" id="IPR002155">
    <property type="entry name" value="Thiolase"/>
</dbReference>
<evidence type="ECO:0000259" key="7">
    <source>
        <dbReference type="Pfam" id="PF00108"/>
    </source>
</evidence>
<dbReference type="Pfam" id="PF00108">
    <property type="entry name" value="Thiolase_N"/>
    <property type="match status" value="1"/>
</dbReference>
<organism evidence="9 10">
    <name type="scientific">Novosphingobium barchaimii LL02</name>
    <dbReference type="NCBI Taxonomy" id="1114963"/>
    <lineage>
        <taxon>Bacteria</taxon>
        <taxon>Pseudomonadati</taxon>
        <taxon>Pseudomonadota</taxon>
        <taxon>Alphaproteobacteria</taxon>
        <taxon>Sphingomonadales</taxon>
        <taxon>Sphingomonadaceae</taxon>
        <taxon>Novosphingobium</taxon>
    </lineage>
</organism>
<dbReference type="InterPro" id="IPR020613">
    <property type="entry name" value="Thiolase_CS"/>
</dbReference>
<evidence type="ECO:0000256" key="2">
    <source>
        <dbReference type="ARBA" id="ARBA00022448"/>
    </source>
</evidence>
<keyword evidence="3" id="KW-0808">Transferase</keyword>
<dbReference type="PIRSF" id="PIRSF000429">
    <property type="entry name" value="Ac-CoA_Ac_transf"/>
    <property type="match status" value="1"/>
</dbReference>
<dbReference type="InterPro" id="IPR055140">
    <property type="entry name" value="Thiolase_C_2"/>
</dbReference>
<dbReference type="OrthoDB" id="9785768at2"/>
<dbReference type="PROSITE" id="PS00737">
    <property type="entry name" value="THIOLASE_2"/>
    <property type="match status" value="1"/>
</dbReference>
<dbReference type="PATRIC" id="fig|1114963.3.peg.4229"/>
<dbReference type="InterPro" id="IPR016039">
    <property type="entry name" value="Thiolase-like"/>
</dbReference>
<evidence type="ECO:0000313" key="10">
    <source>
        <dbReference type="Proteomes" id="UP000052268"/>
    </source>
</evidence>
<keyword evidence="4" id="KW-0445">Lipid transport</keyword>